<protein>
    <recommendedName>
        <fullName evidence="4">Antifreeze protein</fullName>
    </recommendedName>
</protein>
<name>A0A1H3H9A3_9RHOB</name>
<evidence type="ECO:0008006" key="4">
    <source>
        <dbReference type="Google" id="ProtNLM"/>
    </source>
</evidence>
<accession>A0A1H3H9A3</accession>
<proteinExistence type="predicted"/>
<gene>
    <name evidence="2" type="ORF">SAMN05444340_103313</name>
</gene>
<organism evidence="2 3">
    <name type="scientific">Citreimonas salinaria</name>
    <dbReference type="NCBI Taxonomy" id="321339"/>
    <lineage>
        <taxon>Bacteria</taxon>
        <taxon>Pseudomonadati</taxon>
        <taxon>Pseudomonadota</taxon>
        <taxon>Alphaproteobacteria</taxon>
        <taxon>Rhodobacterales</taxon>
        <taxon>Roseobacteraceae</taxon>
        <taxon>Citreimonas</taxon>
    </lineage>
</organism>
<dbReference type="OrthoDB" id="7869201at2"/>
<feature type="compositionally biased region" description="Basic residues" evidence="1">
    <location>
        <begin position="87"/>
        <end position="101"/>
    </location>
</feature>
<dbReference type="STRING" id="321339.SAMN05444340_103313"/>
<dbReference type="Proteomes" id="UP000199286">
    <property type="component" value="Unassembled WGS sequence"/>
</dbReference>
<feature type="region of interest" description="Disordered" evidence="1">
    <location>
        <begin position="87"/>
        <end position="107"/>
    </location>
</feature>
<evidence type="ECO:0000256" key="1">
    <source>
        <dbReference type="SAM" id="MobiDB-lite"/>
    </source>
</evidence>
<sequence length="107" mass="11878">MIDVFAPYRMFNQTLRTGMMVWDVQVVMTLRMMGLAGAWSMPPGEAVRMVTEKPPAFAQAFAAWQKAMVSGRGIEAAGNAFSAPLSRKARGNRRRLTRVKTRTLGSK</sequence>
<reference evidence="2 3" key="1">
    <citation type="submission" date="2016-10" db="EMBL/GenBank/DDBJ databases">
        <authorList>
            <person name="de Groot N.N."/>
        </authorList>
    </citation>
    <scope>NUCLEOTIDE SEQUENCE [LARGE SCALE GENOMIC DNA]</scope>
    <source>
        <strain evidence="2 3">DSM 26880</strain>
    </source>
</reference>
<dbReference type="EMBL" id="FNPF01000003">
    <property type="protein sequence ID" value="SDY12153.1"/>
    <property type="molecule type" value="Genomic_DNA"/>
</dbReference>
<keyword evidence="3" id="KW-1185">Reference proteome</keyword>
<evidence type="ECO:0000313" key="2">
    <source>
        <dbReference type="EMBL" id="SDY12153.1"/>
    </source>
</evidence>
<dbReference type="RefSeq" id="WP_143042206.1">
    <property type="nucleotide sequence ID" value="NZ_FNPF01000003.1"/>
</dbReference>
<evidence type="ECO:0000313" key="3">
    <source>
        <dbReference type="Proteomes" id="UP000199286"/>
    </source>
</evidence>
<dbReference type="AlphaFoldDB" id="A0A1H3H9A3"/>